<dbReference type="KEGG" id="cuh:BJN34_22685"/>
<dbReference type="Proteomes" id="UP000189627">
    <property type="component" value="Chromosome 2"/>
</dbReference>
<accession>A0A1U9UVG4</accession>
<protein>
    <submittedName>
        <fullName evidence="1">Uncharacterized protein</fullName>
    </submittedName>
</protein>
<dbReference type="AlphaFoldDB" id="A0A1U9UVG4"/>
<proteinExistence type="predicted"/>
<evidence type="ECO:0000313" key="2">
    <source>
        <dbReference type="Proteomes" id="UP000189627"/>
    </source>
</evidence>
<gene>
    <name evidence="1" type="ORF">BJN34_22685</name>
</gene>
<evidence type="ECO:0000313" key="1">
    <source>
        <dbReference type="EMBL" id="AQV96674.1"/>
    </source>
</evidence>
<organism evidence="1 2">
    <name type="scientific">Cupriavidus necator</name>
    <name type="common">Alcaligenes eutrophus</name>
    <name type="synonym">Ralstonia eutropha</name>
    <dbReference type="NCBI Taxonomy" id="106590"/>
    <lineage>
        <taxon>Bacteria</taxon>
        <taxon>Pseudomonadati</taxon>
        <taxon>Pseudomonadota</taxon>
        <taxon>Betaproteobacteria</taxon>
        <taxon>Burkholderiales</taxon>
        <taxon>Burkholderiaceae</taxon>
        <taxon>Cupriavidus</taxon>
    </lineage>
</organism>
<sequence length="479" mass="54176">MIPPHAPLLPLISDETVGSILNRISPLAFQQLRLYQTRARASLLFPRAIERNFGALLTLASFEELLTDNTHFPLFAPYLLAEDRERLRLNYQLVPKPYIAHTAGMARFPGLASGRVRVCRFCVAECDEKNRIPIWRRAAVLPGILHCPRHNERYLDLCGTCVNGFPASTAPLVLRADACVCDAPLRLIVPVMSLEGEAASIRVSQALQHAIEGGFLHFSQGDMQEIYARRSRELGLNRSSLGKLVRDTGIEELSTRLGLNTGYRDFLGQCLRGVRVSANPILNALIQCALFSEPRELIEFDRQEQKPALSEKRLLRLATVKQRVVDILEAQPGITRAELHDRIHPRDMKLLLAEESEWLDALIPVTHKSNLKGPRIPDWSSIDEKTAKFIEGRYVELLSAPDLPRITQRRLLDGCPGGSVFRARADHLPKSAALLKGLTERSEEHSLRRMRTWMPEIPNPEELSHRARLVAIQRWRKRT</sequence>
<reference evidence="2" key="1">
    <citation type="submission" date="2017-02" db="EMBL/GenBank/DDBJ databases">
        <title>Complete genome sequence of Cupriavidus necator strain NH9, a 3-chlorobenzoate degrader.</title>
        <authorList>
            <person name="Moriuchi R."/>
            <person name="Dohra H."/>
            <person name="Ogawa N."/>
        </authorList>
    </citation>
    <scope>NUCLEOTIDE SEQUENCE [LARGE SCALE GENOMIC DNA]</scope>
    <source>
        <strain evidence="2">NH9</strain>
    </source>
</reference>
<dbReference type="EMBL" id="CP017758">
    <property type="protein sequence ID" value="AQV96674.1"/>
    <property type="molecule type" value="Genomic_DNA"/>
</dbReference>
<name>A0A1U9UVG4_CUPNE</name>